<evidence type="ECO:0000313" key="3">
    <source>
        <dbReference type="EMBL" id="MBV7390976.1"/>
    </source>
</evidence>
<dbReference type="Pfam" id="PF11966">
    <property type="entry name" value="SSURE"/>
    <property type="match status" value="3"/>
</dbReference>
<sequence>MSNKNQSLLKKQTRALSKSKQKRIAASLVSLAVLGTSGLLAVAGQTKVQAATTSTTAASKAVTSSDVVKAVQDNIKTTAYVSKSDITAAEADGPFLAGVSSDINFAAFGGDGMLTRLLLNSSDGAAWSNNGSGSNSPLLPVEGLTEADGYTYQVKLTDPEFADKTTNQELLTALQETTATELNATVTVYQNNAQVATKKVQFKIGIPDIQSALDNTVKSEATLSVSDVTNGKGTDSPYTAGINSDLDFSAFGGDGMISRRLLKASDDAAWSDNGSAGTNAALLAASNFTAGQFTYNVSLSGVLAGKTGDELVQALQANPGKYTATVNVYASDNTSTPVATKTVALTVDESIQNSVSKNIKDTVTVSGEKVGAANFTGPFSAGVNQVIPFEAYGGDGMLTRLLINSTDEKWSDNGVDQNAAIAPAANLEADKYFYEVDLDGAAAGKTGEDLVKALQANPGKYTATTKVYAAGADGKADTSSVIATKTTTVNIEKAVYNGVKLYRAYNPNSGEHLYTVSKSEFDGVIKAGWTDEGTAWKTANEAVGTPVYRLYNKNSGEHFYTSSEAEYNSVANAGWNKEGVAFYSADKAEGVAVYRAFNPNAKGAGSHLFTTSVSEKDGIVSKGWKDEGIAFYGVK</sequence>
<keyword evidence="1" id="KW-0732">Signal</keyword>
<dbReference type="EMBL" id="JAHUZB010000003">
    <property type="protein sequence ID" value="MBV7390976.1"/>
    <property type="molecule type" value="Genomic_DNA"/>
</dbReference>
<dbReference type="RefSeq" id="WP_218326009.1">
    <property type="nucleotide sequence ID" value="NZ_JAHUZB010000003.1"/>
</dbReference>
<protein>
    <submittedName>
        <fullName evidence="3">Fibronectin-binding SSURE repeat-containing protein</fullName>
    </submittedName>
</protein>
<feature type="signal peptide" evidence="1">
    <location>
        <begin position="1"/>
        <end position="41"/>
    </location>
</feature>
<organism evidence="3 4">
    <name type="scientific">Enterococcus alishanensis</name>
    <dbReference type="NCBI Taxonomy" id="1303817"/>
    <lineage>
        <taxon>Bacteria</taxon>
        <taxon>Bacillati</taxon>
        <taxon>Bacillota</taxon>
        <taxon>Bacilli</taxon>
        <taxon>Lactobacillales</taxon>
        <taxon>Enterococcaceae</taxon>
        <taxon>Enterococcus</taxon>
    </lineage>
</organism>
<reference evidence="3 4" key="1">
    <citation type="submission" date="2021-06" db="EMBL/GenBank/DDBJ databases">
        <title>Enterococcus alishanensis sp. nov., a novel lactic acid bacterium isolated from fresh coffee beans.</title>
        <authorList>
            <person name="Chen Y.-S."/>
        </authorList>
    </citation>
    <scope>NUCLEOTIDE SEQUENCE [LARGE SCALE GENOMIC DNA]</scope>
    <source>
        <strain evidence="3 4">ALS3</strain>
    </source>
</reference>
<evidence type="ECO:0000256" key="1">
    <source>
        <dbReference type="SAM" id="SignalP"/>
    </source>
</evidence>
<keyword evidence="4" id="KW-1185">Reference proteome</keyword>
<dbReference type="InterPro" id="IPR021021">
    <property type="entry name" value="Fibronectin-binding_SSURE"/>
</dbReference>
<comment type="caution">
    <text evidence="3">The sequence shown here is derived from an EMBL/GenBank/DDBJ whole genome shotgun (WGS) entry which is preliminary data.</text>
</comment>
<name>A0ABS6TDH3_9ENTE</name>
<dbReference type="Proteomes" id="UP000774130">
    <property type="component" value="Unassembled WGS sequence"/>
</dbReference>
<evidence type="ECO:0000259" key="2">
    <source>
        <dbReference type="Pfam" id="PF18885"/>
    </source>
</evidence>
<proteinExistence type="predicted"/>
<feature type="domain" description="DUF5648" evidence="2">
    <location>
        <begin position="501"/>
        <end position="633"/>
    </location>
</feature>
<accession>A0ABS6TDH3</accession>
<dbReference type="InterPro" id="IPR043708">
    <property type="entry name" value="DUF5648"/>
</dbReference>
<evidence type="ECO:0000313" key="4">
    <source>
        <dbReference type="Proteomes" id="UP000774130"/>
    </source>
</evidence>
<feature type="chain" id="PRO_5046504247" evidence="1">
    <location>
        <begin position="42"/>
        <end position="635"/>
    </location>
</feature>
<gene>
    <name evidence="3" type="ORF">KUA55_09800</name>
</gene>
<dbReference type="Pfam" id="PF18885">
    <property type="entry name" value="DUF5648"/>
    <property type="match status" value="1"/>
</dbReference>